<dbReference type="GO" id="GO:0015031">
    <property type="term" value="P:protein transport"/>
    <property type="evidence" value="ECO:0007669"/>
    <property type="project" value="UniProtKB-KW"/>
</dbReference>
<dbReference type="InterPro" id="IPR010586">
    <property type="entry name" value="T3SS_stator_protein"/>
</dbReference>
<reference evidence="3 4" key="1">
    <citation type="submission" date="2016-08" db="EMBL/GenBank/DDBJ databases">
        <authorList>
            <person name="Seilhamer J.J."/>
        </authorList>
    </citation>
    <scope>NUCLEOTIDE SEQUENCE [LARGE SCALE GENOMIC DNA]</scope>
    <source>
        <strain evidence="3 4">VC14762</strain>
    </source>
</reference>
<dbReference type="EMBL" id="MUTJ01000027">
    <property type="protein sequence ID" value="ONU89871.1"/>
    <property type="molecule type" value="Genomic_DNA"/>
</dbReference>
<keyword evidence="1" id="KW-0813">Transport</keyword>
<accession>A0A1V2W7V9</accession>
<protein>
    <recommendedName>
        <fullName evidence="5">Flagellar assembly protein FliH/Type III secretion system HrpE domain-containing protein</fullName>
    </recommendedName>
</protein>
<name>A0A1V2W7V9_9BURK</name>
<dbReference type="GO" id="GO:0005829">
    <property type="term" value="C:cytosol"/>
    <property type="evidence" value="ECO:0007669"/>
    <property type="project" value="TreeGrafter"/>
</dbReference>
<keyword evidence="2" id="KW-0653">Protein transport</keyword>
<dbReference type="Proteomes" id="UP000188543">
    <property type="component" value="Unassembled WGS sequence"/>
</dbReference>
<evidence type="ECO:0008006" key="5">
    <source>
        <dbReference type="Google" id="ProtNLM"/>
    </source>
</evidence>
<proteinExistence type="predicted"/>
<comment type="caution">
    <text evidence="3">The sequence shown here is derived from an EMBL/GenBank/DDBJ whole genome shotgun (WGS) entry which is preliminary data.</text>
</comment>
<evidence type="ECO:0000256" key="2">
    <source>
        <dbReference type="ARBA" id="ARBA00022927"/>
    </source>
</evidence>
<dbReference type="AlphaFoldDB" id="A0A1V2W7V9"/>
<dbReference type="PANTHER" id="PTHR34982:SF1">
    <property type="entry name" value="FLAGELLAR ASSEMBLY PROTEIN FLIH"/>
    <property type="match status" value="1"/>
</dbReference>
<evidence type="ECO:0000313" key="3">
    <source>
        <dbReference type="EMBL" id="ONU89871.1"/>
    </source>
</evidence>
<sequence>MSPIIKAAQIVLSVERVSLRAQSAVMESSPSSVAHAPAAGVLDDGNTGDAFAPERDRLLARIAALEAAASGHEAELAQSARTAFERGIEDGIRQATHAEAERLALLKSGIDAACDTFIARLASLEALSAEVALVGLERVLGDPARHAELVIDTVRHRLTSIAQESLVGIRVSADDFRDPARLDTVRHMLDTAPSVSVVVDPQLPGGACVIDLTLGKLDIGIPRQLASIAATIREADGHA</sequence>
<organism evidence="3 4">
    <name type="scientific">Burkholderia cenocepacia</name>
    <dbReference type="NCBI Taxonomy" id="95486"/>
    <lineage>
        <taxon>Bacteria</taxon>
        <taxon>Pseudomonadati</taxon>
        <taxon>Pseudomonadota</taxon>
        <taxon>Betaproteobacteria</taxon>
        <taxon>Burkholderiales</taxon>
        <taxon>Burkholderiaceae</taxon>
        <taxon>Burkholderia</taxon>
        <taxon>Burkholderia cepacia complex</taxon>
    </lineage>
</organism>
<dbReference type="InterPro" id="IPR051472">
    <property type="entry name" value="T3SS_Stator/FliH"/>
</dbReference>
<gene>
    <name evidence="3" type="ORF">A8E72_08280</name>
</gene>
<dbReference type="RefSeq" id="WP_060214263.1">
    <property type="nucleotide sequence ID" value="NZ_CAJPCR010000053.1"/>
</dbReference>
<evidence type="ECO:0000313" key="4">
    <source>
        <dbReference type="Proteomes" id="UP000188543"/>
    </source>
</evidence>
<dbReference type="Pfam" id="PF06635">
    <property type="entry name" value="T3SS_SCTL"/>
    <property type="match status" value="1"/>
</dbReference>
<dbReference type="PANTHER" id="PTHR34982">
    <property type="entry name" value="YOP PROTEINS TRANSLOCATION PROTEIN L"/>
    <property type="match status" value="1"/>
</dbReference>
<evidence type="ECO:0000256" key="1">
    <source>
        <dbReference type="ARBA" id="ARBA00022448"/>
    </source>
</evidence>